<dbReference type="Proteomes" id="UP000011531">
    <property type="component" value="Unassembled WGS sequence"/>
</dbReference>
<gene>
    <name evidence="1" type="ORF">C492_15491</name>
</gene>
<comment type="caution">
    <text evidence="1">The sequence shown here is derived from an EMBL/GenBank/DDBJ whole genome shotgun (WGS) entry which is preliminary data.</text>
</comment>
<dbReference type="AlphaFoldDB" id="L9X2J8"/>
<proteinExistence type="predicted"/>
<dbReference type="RefSeq" id="WP_008425041.1">
    <property type="nucleotide sequence ID" value="NZ_AOIA01000128.1"/>
</dbReference>
<dbReference type="STRING" id="1227498.C492_15491"/>
<evidence type="ECO:0000313" key="1">
    <source>
        <dbReference type="EMBL" id="ELY55691.1"/>
    </source>
</evidence>
<reference evidence="1 2" key="1">
    <citation type="journal article" date="2014" name="PLoS Genet.">
        <title>Phylogenetically driven sequencing of extremely halophilic archaea reveals strategies for static and dynamic osmo-response.</title>
        <authorList>
            <person name="Becker E.A."/>
            <person name="Seitzer P.M."/>
            <person name="Tritt A."/>
            <person name="Larsen D."/>
            <person name="Krusor M."/>
            <person name="Yao A.I."/>
            <person name="Wu D."/>
            <person name="Madern D."/>
            <person name="Eisen J.A."/>
            <person name="Darling A.E."/>
            <person name="Facciotti M.T."/>
        </authorList>
    </citation>
    <scope>NUCLEOTIDE SEQUENCE [LARGE SCALE GENOMIC DNA]</scope>
    <source>
        <strain evidence="1 2">DSM 18795</strain>
    </source>
</reference>
<dbReference type="EMBL" id="AOIA01000128">
    <property type="protein sequence ID" value="ELY55691.1"/>
    <property type="molecule type" value="Genomic_DNA"/>
</dbReference>
<name>L9X2J8_9EURY</name>
<protein>
    <submittedName>
        <fullName evidence="1">Uncharacterized protein</fullName>
    </submittedName>
</protein>
<sequence length="63" mass="6603">MVDDEEGNRRRMAVCTSCESAYAARIASDGTVQPIGARDGCRCGSTSFDIVGDEDDGRSVDGA</sequence>
<evidence type="ECO:0000313" key="2">
    <source>
        <dbReference type="Proteomes" id="UP000011531"/>
    </source>
</evidence>
<accession>L9X2J8</accession>
<keyword evidence="2" id="KW-1185">Reference proteome</keyword>
<dbReference type="OrthoDB" id="179495at2157"/>
<organism evidence="1 2">
    <name type="scientific">Natronococcus jeotgali DSM 18795</name>
    <dbReference type="NCBI Taxonomy" id="1227498"/>
    <lineage>
        <taxon>Archaea</taxon>
        <taxon>Methanobacteriati</taxon>
        <taxon>Methanobacteriota</taxon>
        <taxon>Stenosarchaea group</taxon>
        <taxon>Halobacteria</taxon>
        <taxon>Halobacteriales</taxon>
        <taxon>Natrialbaceae</taxon>
        <taxon>Natronococcus</taxon>
    </lineage>
</organism>